<reference evidence="1" key="1">
    <citation type="submission" date="2022-10" db="EMBL/GenBank/DDBJ databases">
        <title>The complete genomes of actinobacterial strains from the NBC collection.</title>
        <authorList>
            <person name="Joergensen T.S."/>
            <person name="Alvarez Arevalo M."/>
            <person name="Sterndorff E.B."/>
            <person name="Faurdal D."/>
            <person name="Vuksanovic O."/>
            <person name="Mourched A.-S."/>
            <person name="Charusanti P."/>
            <person name="Shaw S."/>
            <person name="Blin K."/>
            <person name="Weber T."/>
        </authorList>
    </citation>
    <scope>NUCLEOTIDE SEQUENCE</scope>
    <source>
        <strain evidence="1">NBC_00003</strain>
    </source>
</reference>
<protein>
    <submittedName>
        <fullName evidence="1">Uncharacterized protein</fullName>
    </submittedName>
</protein>
<accession>A0AAU2V5J1</accession>
<proteinExistence type="predicted"/>
<dbReference type="EMBL" id="CP108318">
    <property type="protein sequence ID" value="WTW62637.1"/>
    <property type="molecule type" value="Genomic_DNA"/>
</dbReference>
<evidence type="ECO:0000313" key="1">
    <source>
        <dbReference type="EMBL" id="WTW62637.1"/>
    </source>
</evidence>
<name>A0AAU2V5J1_9ACTN</name>
<gene>
    <name evidence="1" type="ORF">OG549_19390</name>
</gene>
<organism evidence="1">
    <name type="scientific">Streptomyces sp. NBC_00003</name>
    <dbReference type="NCBI Taxonomy" id="2903608"/>
    <lineage>
        <taxon>Bacteria</taxon>
        <taxon>Bacillati</taxon>
        <taxon>Actinomycetota</taxon>
        <taxon>Actinomycetes</taxon>
        <taxon>Kitasatosporales</taxon>
        <taxon>Streptomycetaceae</taxon>
        <taxon>Streptomyces</taxon>
    </lineage>
</organism>
<dbReference type="AlphaFoldDB" id="A0AAU2V5J1"/>
<sequence>MIHLAHHDAAGLVVAEDKLFVNAVPRSEWAKFTFERVMGGVKILSDKGLAWRAEHRGAQIGLVPPKAEFQETWTLEYVSPLEDE</sequence>